<accession>A0A2T9K3N0</accession>
<dbReference type="GO" id="GO:0016491">
    <property type="term" value="F:oxidoreductase activity"/>
    <property type="evidence" value="ECO:0007669"/>
    <property type="project" value="InterPro"/>
</dbReference>
<evidence type="ECO:0000313" key="2">
    <source>
        <dbReference type="EMBL" id="PVM90547.1"/>
    </source>
</evidence>
<feature type="domain" description="Amine oxidase" evidence="1">
    <location>
        <begin position="64"/>
        <end position="324"/>
    </location>
</feature>
<dbReference type="Gene3D" id="3.50.50.60">
    <property type="entry name" value="FAD/NAD(P)-binding domain"/>
    <property type="match status" value="1"/>
</dbReference>
<sequence>MAAAPVGRVGDLAVEVRTGSSFGCTRPNTAPLRSCWRSLADRSQALPSHASFTRQRIAVVGSGISGLSAAWLLSKRHEVVLYEADNRLGGHAHTVQADGTAVDTGFIVYNEPNYPNLTALFAHLGVETAASDMSFGVSLDDGALEYSSSNLLAQKRNLVNPRFLGMLLDVMRFYRSGTRDARALEADGGFCRLADYLDAQGFGRAFQEDHLLPQAAAIWSASLRDIREFPAGTFLRFFDNHGLMLPIDKRPIWRTVAGGSARYVAALAADMDGEILLSRPVRWIARHADHVVVEDGAGQARSFDQVVVAAHADQALAMLARPSAEETALLGAFRYSRNRAVLHRDRSLMPRRAAAWASWNHVGRRGVQGEGGVTYWMNRLQPMEGAEPCFLSLNPDRAPGEVLHDQVYEHPLFDGPAMAAQARLWSLQGVRRTWFAGAYFGSGFHEDGLQAGLAVAEQLGGVRRPWLTPKPSGRIFLDAPAAAREAELVA</sequence>
<proteinExistence type="predicted"/>
<dbReference type="OrthoDB" id="20837at2"/>
<reference evidence="2 3" key="1">
    <citation type="submission" date="2018-04" db="EMBL/GenBank/DDBJ databases">
        <title>The genome sequence of Caulobacter sp. 744.</title>
        <authorList>
            <person name="Gao J."/>
            <person name="Sun J."/>
        </authorList>
    </citation>
    <scope>NUCLEOTIDE SEQUENCE [LARGE SCALE GENOMIC DNA]</scope>
    <source>
        <strain evidence="2 3">774</strain>
    </source>
</reference>
<dbReference type="PANTHER" id="PTHR42923">
    <property type="entry name" value="PROTOPORPHYRINOGEN OXIDASE"/>
    <property type="match status" value="1"/>
</dbReference>
<dbReference type="EMBL" id="QDKQ01000034">
    <property type="protein sequence ID" value="PVM90547.1"/>
    <property type="molecule type" value="Genomic_DNA"/>
</dbReference>
<evidence type="ECO:0000313" key="3">
    <source>
        <dbReference type="Proteomes" id="UP000245073"/>
    </source>
</evidence>
<comment type="caution">
    <text evidence="2">The sequence shown here is derived from an EMBL/GenBank/DDBJ whole genome shotgun (WGS) entry which is preliminary data.</text>
</comment>
<keyword evidence="3" id="KW-1185">Reference proteome</keyword>
<dbReference type="SUPFAM" id="SSF51905">
    <property type="entry name" value="FAD/NAD(P)-binding domain"/>
    <property type="match status" value="1"/>
</dbReference>
<gene>
    <name evidence="2" type="ORF">DDF67_08885</name>
</gene>
<dbReference type="InterPro" id="IPR050464">
    <property type="entry name" value="Zeta_carotene_desat/Oxidored"/>
</dbReference>
<evidence type="ECO:0000259" key="1">
    <source>
        <dbReference type="Pfam" id="PF01593"/>
    </source>
</evidence>
<name>A0A2T9K3N0_9CAUL</name>
<organism evidence="2 3">
    <name type="scientific">Caulobacter endophyticus</name>
    <dbReference type="NCBI Taxonomy" id="2172652"/>
    <lineage>
        <taxon>Bacteria</taxon>
        <taxon>Pseudomonadati</taxon>
        <taxon>Pseudomonadota</taxon>
        <taxon>Alphaproteobacteria</taxon>
        <taxon>Caulobacterales</taxon>
        <taxon>Caulobacteraceae</taxon>
        <taxon>Caulobacter</taxon>
    </lineage>
</organism>
<dbReference type="InterPro" id="IPR002937">
    <property type="entry name" value="Amino_oxidase"/>
</dbReference>
<dbReference type="AlphaFoldDB" id="A0A2T9K3N0"/>
<dbReference type="PANTHER" id="PTHR42923:SF17">
    <property type="entry name" value="AMINE OXIDASE DOMAIN-CONTAINING PROTEIN"/>
    <property type="match status" value="1"/>
</dbReference>
<dbReference type="InterPro" id="IPR036188">
    <property type="entry name" value="FAD/NAD-bd_sf"/>
</dbReference>
<dbReference type="Proteomes" id="UP000245073">
    <property type="component" value="Unassembled WGS sequence"/>
</dbReference>
<protein>
    <submittedName>
        <fullName evidence="2">NAD/FAD-binding protein</fullName>
    </submittedName>
</protein>
<dbReference type="Pfam" id="PF01593">
    <property type="entry name" value="Amino_oxidase"/>
    <property type="match status" value="1"/>
</dbReference>